<evidence type="ECO:0000313" key="2">
    <source>
        <dbReference type="Proteomes" id="UP000216339"/>
    </source>
</evidence>
<dbReference type="InterPro" id="IPR009061">
    <property type="entry name" value="DNA-bd_dom_put_sf"/>
</dbReference>
<keyword evidence="2" id="KW-1185">Reference proteome</keyword>
<dbReference type="EMBL" id="MQWD01000001">
    <property type="protein sequence ID" value="PAP75072.1"/>
    <property type="molecule type" value="Genomic_DNA"/>
</dbReference>
<comment type="caution">
    <text evidence="1">The sequence shown here is derived from an EMBL/GenBank/DDBJ whole genome shotgun (WGS) entry which is preliminary data.</text>
</comment>
<evidence type="ECO:0000313" key="1">
    <source>
        <dbReference type="EMBL" id="PAP75072.1"/>
    </source>
</evidence>
<dbReference type="AlphaFoldDB" id="A0A271IV49"/>
<organism evidence="1 2">
    <name type="scientific">Rubrivirga marina</name>
    <dbReference type="NCBI Taxonomy" id="1196024"/>
    <lineage>
        <taxon>Bacteria</taxon>
        <taxon>Pseudomonadati</taxon>
        <taxon>Rhodothermota</taxon>
        <taxon>Rhodothermia</taxon>
        <taxon>Rhodothermales</taxon>
        <taxon>Rubricoccaceae</taxon>
        <taxon>Rubrivirga</taxon>
    </lineage>
</organism>
<dbReference type="RefSeq" id="WP_095508699.1">
    <property type="nucleotide sequence ID" value="NZ_MQWD01000001.1"/>
</dbReference>
<proteinExistence type="predicted"/>
<name>A0A271IV49_9BACT</name>
<dbReference type="OrthoDB" id="769412at2"/>
<dbReference type="Proteomes" id="UP000216339">
    <property type="component" value="Unassembled WGS sequence"/>
</dbReference>
<accession>A0A271IV49</accession>
<gene>
    <name evidence="1" type="ORF">BSZ37_00705</name>
</gene>
<protein>
    <submittedName>
        <fullName evidence="1">Uncharacterized protein</fullName>
    </submittedName>
</protein>
<sequence>MDFRDLHPALQAFLIALVAEAVRPAVADALTDALPEVLRRASIPTYLSRQEVLALTGWSDRHLSYLQSEGQIPFLKRGRTVRFRADDIEAYLMEGYVVPKGRGRGTQ</sequence>
<dbReference type="SUPFAM" id="SSF46955">
    <property type="entry name" value="Putative DNA-binding domain"/>
    <property type="match status" value="1"/>
</dbReference>
<reference evidence="1 2" key="1">
    <citation type="submission" date="2016-11" db="EMBL/GenBank/DDBJ databases">
        <title>Study of marine rhodopsin-containing bacteria.</title>
        <authorList>
            <person name="Yoshizawa S."/>
            <person name="Kumagai Y."/>
            <person name="Kogure K."/>
        </authorList>
    </citation>
    <scope>NUCLEOTIDE SEQUENCE [LARGE SCALE GENOMIC DNA]</scope>
    <source>
        <strain evidence="1 2">SAORIC-28</strain>
    </source>
</reference>